<evidence type="ECO:0000313" key="2">
    <source>
        <dbReference type="Proteomes" id="UP000351155"/>
    </source>
</evidence>
<reference evidence="1 2" key="1">
    <citation type="submission" date="2019-03" db="EMBL/GenBank/DDBJ databases">
        <authorList>
            <consortium name="Pathogen Informatics"/>
        </authorList>
    </citation>
    <scope>NUCLEOTIDE SEQUENCE [LARGE SCALE GENOMIC DNA]</scope>
    <source>
        <strain evidence="1 2">NCTC12126</strain>
    </source>
</reference>
<protein>
    <submittedName>
        <fullName evidence="1">Uncharacterized protein</fullName>
    </submittedName>
</protein>
<gene>
    <name evidence="1" type="ORF">NCTC12126_03897</name>
</gene>
<name>A0A484YUV5_9ENTR</name>
<dbReference type="AlphaFoldDB" id="A0A484YUV5"/>
<organism evidence="1 2">
    <name type="scientific">Enterobacter cancerogenus</name>
    <dbReference type="NCBI Taxonomy" id="69218"/>
    <lineage>
        <taxon>Bacteria</taxon>
        <taxon>Pseudomonadati</taxon>
        <taxon>Pseudomonadota</taxon>
        <taxon>Gammaproteobacteria</taxon>
        <taxon>Enterobacterales</taxon>
        <taxon>Enterobacteriaceae</taxon>
        <taxon>Enterobacter</taxon>
        <taxon>Enterobacter cloacae complex</taxon>
    </lineage>
</organism>
<evidence type="ECO:0000313" key="1">
    <source>
        <dbReference type="EMBL" id="VFS39857.1"/>
    </source>
</evidence>
<sequence>MSLLLLPNASLWKVKIQAHFSKQKSIVSPDLYDLKIFTTQIKFIFIIYIF</sequence>
<proteinExistence type="predicted"/>
<accession>A0A484YUV5</accession>
<dbReference type="Proteomes" id="UP000351155">
    <property type="component" value="Unassembled WGS sequence"/>
</dbReference>
<dbReference type="EMBL" id="CAADIW010000041">
    <property type="protein sequence ID" value="VFS39857.1"/>
    <property type="molecule type" value="Genomic_DNA"/>
</dbReference>